<evidence type="ECO:0000256" key="1">
    <source>
        <dbReference type="SAM" id="MobiDB-lite"/>
    </source>
</evidence>
<evidence type="ECO:0000256" key="2">
    <source>
        <dbReference type="SAM" id="Phobius"/>
    </source>
</evidence>
<keyword evidence="2" id="KW-0812">Transmembrane</keyword>
<feature type="transmembrane region" description="Helical" evidence="2">
    <location>
        <begin position="55"/>
        <end position="80"/>
    </location>
</feature>
<protein>
    <submittedName>
        <fullName evidence="5">Cadherin_C domain-containing protein</fullName>
    </submittedName>
</protein>
<name>A0A183A8X0_9TREM</name>
<dbReference type="EMBL" id="UZAN01040366">
    <property type="protein sequence ID" value="VDP69415.1"/>
    <property type="molecule type" value="Genomic_DNA"/>
</dbReference>
<evidence type="ECO:0000313" key="4">
    <source>
        <dbReference type="Proteomes" id="UP000272942"/>
    </source>
</evidence>
<dbReference type="OrthoDB" id="10470026at2759"/>
<reference evidence="3 4" key="2">
    <citation type="submission" date="2018-11" db="EMBL/GenBank/DDBJ databases">
        <authorList>
            <consortium name="Pathogen Informatics"/>
        </authorList>
    </citation>
    <scope>NUCLEOTIDE SEQUENCE [LARGE SCALE GENOMIC DNA]</scope>
    <source>
        <strain evidence="3 4">Egypt</strain>
    </source>
</reference>
<feature type="compositionally biased region" description="Polar residues" evidence="1">
    <location>
        <begin position="121"/>
        <end position="138"/>
    </location>
</feature>
<accession>A0A183A8X0</accession>
<keyword evidence="4" id="KW-1185">Reference proteome</keyword>
<evidence type="ECO:0000313" key="5">
    <source>
        <dbReference type="WBParaSite" id="ECPE_0000340801-mRNA-1"/>
    </source>
</evidence>
<reference evidence="5" key="1">
    <citation type="submission" date="2016-06" db="UniProtKB">
        <authorList>
            <consortium name="WormBaseParasite"/>
        </authorList>
    </citation>
    <scope>IDENTIFICATION</scope>
</reference>
<keyword evidence="2" id="KW-0472">Membrane</keyword>
<gene>
    <name evidence="3" type="ORF">ECPE_LOCUS3405</name>
</gene>
<keyword evidence="2" id="KW-1133">Transmembrane helix</keyword>
<organism evidence="5">
    <name type="scientific">Echinostoma caproni</name>
    <dbReference type="NCBI Taxonomy" id="27848"/>
    <lineage>
        <taxon>Eukaryota</taxon>
        <taxon>Metazoa</taxon>
        <taxon>Spiralia</taxon>
        <taxon>Lophotrochozoa</taxon>
        <taxon>Platyhelminthes</taxon>
        <taxon>Trematoda</taxon>
        <taxon>Digenea</taxon>
        <taxon>Plagiorchiida</taxon>
        <taxon>Echinostomata</taxon>
        <taxon>Echinostomatoidea</taxon>
        <taxon>Echinostomatidae</taxon>
        <taxon>Echinostoma</taxon>
    </lineage>
</organism>
<sequence>MGVPHSLRTTATVYIQVDDSVPVGDPMDDAGGYLADSHSQYGYGKPPEDGSALNFYIIISIVSISFMISAILISAICIALRKRKQTPIRSVSRSSDSNGGVNIPMSDYYAAEKLNTGISPDGSRSGSLCGSSTNQSAVSPKHVQTMATVAEMKQPPSSEDGTVTPVLDPILSYGPPLMQVVNLQPCNPAVSTVSDMKALRLMCSEHGTVSRLLGGQYDTGQTKPTSSEATIILCASDYAPNMYPVSMQNPMHMEHGKMATDDLHTAIQQPVTLINYTHPMEVQHLCVHPPQANRNPMLILAMVILECWQIDCWHLY</sequence>
<evidence type="ECO:0000313" key="3">
    <source>
        <dbReference type="EMBL" id="VDP69415.1"/>
    </source>
</evidence>
<dbReference type="AlphaFoldDB" id="A0A183A8X0"/>
<feature type="region of interest" description="Disordered" evidence="1">
    <location>
        <begin position="121"/>
        <end position="140"/>
    </location>
</feature>
<dbReference type="WBParaSite" id="ECPE_0000340801-mRNA-1">
    <property type="protein sequence ID" value="ECPE_0000340801-mRNA-1"/>
    <property type="gene ID" value="ECPE_0000340801"/>
</dbReference>
<proteinExistence type="predicted"/>
<dbReference type="Proteomes" id="UP000272942">
    <property type="component" value="Unassembled WGS sequence"/>
</dbReference>